<reference evidence="2" key="1">
    <citation type="journal article" date="2017" name="Med. Chem. Commun.">
        <title>Nonomuraea sp. ATCC 55076 harbours the largest actinomycete chromosome to date and the kistamicin biosynthetic gene cluster.</title>
        <authorList>
            <person name="Nazari B."/>
            <person name="Forneris C.C."/>
            <person name="Gibson M.I."/>
            <person name="Moon K."/>
            <person name="Schramma K.R."/>
            <person name="Seyedsayamdost M.R."/>
        </authorList>
    </citation>
    <scope>NUCLEOTIDE SEQUENCE [LARGE SCALE GENOMIC DNA]</scope>
    <source>
        <strain evidence="2">ATCC 55076</strain>
    </source>
</reference>
<organism evidence="1 2">
    <name type="scientific">[Actinomadura] parvosata subsp. kistnae</name>
    <dbReference type="NCBI Taxonomy" id="1909395"/>
    <lineage>
        <taxon>Bacteria</taxon>
        <taxon>Bacillati</taxon>
        <taxon>Actinomycetota</taxon>
        <taxon>Actinomycetes</taxon>
        <taxon>Streptosporangiales</taxon>
        <taxon>Streptosporangiaceae</taxon>
        <taxon>Nonomuraea</taxon>
    </lineage>
</organism>
<keyword evidence="2" id="KW-1185">Reference proteome</keyword>
<sequence length="92" mass="10500">MPYLTVEVRHDPLYQAGPYSFFMNWCASESIPHDASWYIEVFDETPVRAVADIIDVDENDEWVMNPETGEPVTHQETFTASALPPLQGTIIR</sequence>
<dbReference type="KEGG" id="noa:BKM31_44750"/>
<dbReference type="AlphaFoldDB" id="A0A1V0ABS0"/>
<dbReference type="Proteomes" id="UP000190797">
    <property type="component" value="Chromosome"/>
</dbReference>
<dbReference type="STRING" id="1909395.BKM31_44750"/>
<evidence type="ECO:0000313" key="1">
    <source>
        <dbReference type="EMBL" id="AQZ67633.1"/>
    </source>
</evidence>
<dbReference type="RefSeq" id="WP_080043946.1">
    <property type="nucleotide sequence ID" value="NZ_CP017717.1"/>
</dbReference>
<dbReference type="EMBL" id="CP017717">
    <property type="protein sequence ID" value="AQZ67633.1"/>
    <property type="molecule type" value="Genomic_DNA"/>
</dbReference>
<protein>
    <submittedName>
        <fullName evidence="1">Uncharacterized protein</fullName>
    </submittedName>
</protein>
<gene>
    <name evidence="1" type="ORF">BKM31_44750</name>
</gene>
<proteinExistence type="predicted"/>
<accession>A0A1V0ABS0</accession>
<name>A0A1V0ABS0_9ACTN</name>
<evidence type="ECO:0000313" key="2">
    <source>
        <dbReference type="Proteomes" id="UP000190797"/>
    </source>
</evidence>